<organism evidence="5 6">
    <name type="scientific">Actinomycetospora rhizophila</name>
    <dbReference type="NCBI Taxonomy" id="1416876"/>
    <lineage>
        <taxon>Bacteria</taxon>
        <taxon>Bacillati</taxon>
        <taxon>Actinomycetota</taxon>
        <taxon>Actinomycetes</taxon>
        <taxon>Pseudonocardiales</taxon>
        <taxon>Pseudonocardiaceae</taxon>
        <taxon>Actinomycetospora</taxon>
    </lineage>
</organism>
<dbReference type="Pfam" id="PF12833">
    <property type="entry name" value="HTH_18"/>
    <property type="match status" value="1"/>
</dbReference>
<keyword evidence="2" id="KW-0238">DNA-binding</keyword>
<keyword evidence="1" id="KW-0805">Transcription regulation</keyword>
<accession>A0ABV9ZPB3</accession>
<evidence type="ECO:0000259" key="4">
    <source>
        <dbReference type="PROSITE" id="PS01124"/>
    </source>
</evidence>
<feature type="domain" description="HTH araC/xylS-type" evidence="4">
    <location>
        <begin position="224"/>
        <end position="326"/>
    </location>
</feature>
<evidence type="ECO:0000313" key="6">
    <source>
        <dbReference type="Proteomes" id="UP001596175"/>
    </source>
</evidence>
<dbReference type="PANTHER" id="PTHR46796">
    <property type="entry name" value="HTH-TYPE TRANSCRIPTIONAL ACTIVATOR RHAS-RELATED"/>
    <property type="match status" value="1"/>
</dbReference>
<dbReference type="Gene3D" id="1.10.10.60">
    <property type="entry name" value="Homeodomain-like"/>
    <property type="match status" value="1"/>
</dbReference>
<keyword evidence="6" id="KW-1185">Reference proteome</keyword>
<sequence>MTEATSAVLRHHVTTDDPEEAAAHQAAYASFRHEPVARDGFAFDLSAAFAGPLGVSRMRHTGRFRAEVDPPGQLIVLEVTDGGMWIADDGHDVADRLMLAPHWSSSPHTAGWERVGLRITTLELDAVARVGVGVPGSDPPGPDAPGVRFGSMTPRSAQLARYWTNLVDHVERAMLANDELMASPLVRGEALRQLAAGALFVFPNSTLDRPAASARTAAEPATVRRAMDFMDAHAHEDVTIVQVAEAARMGARGLQAAFRRHREQSPLDYLRRVRMERAHHDLQAGDPTRGDTVGSIAVRWGFANAGRFSVDYRRAYGRSPSDTLRC</sequence>
<reference evidence="6" key="1">
    <citation type="journal article" date="2019" name="Int. J. Syst. Evol. Microbiol.">
        <title>The Global Catalogue of Microorganisms (GCM) 10K type strain sequencing project: providing services to taxonomists for standard genome sequencing and annotation.</title>
        <authorList>
            <consortium name="The Broad Institute Genomics Platform"/>
            <consortium name="The Broad Institute Genome Sequencing Center for Infectious Disease"/>
            <person name="Wu L."/>
            <person name="Ma J."/>
        </authorList>
    </citation>
    <scope>NUCLEOTIDE SEQUENCE [LARGE SCALE GENOMIC DNA]</scope>
    <source>
        <strain evidence="6">XZYJ18</strain>
    </source>
</reference>
<dbReference type="PANTHER" id="PTHR46796:SF12">
    <property type="entry name" value="HTH-TYPE DNA-BINDING TRANSCRIPTIONAL ACTIVATOR EUTR"/>
    <property type="match status" value="1"/>
</dbReference>
<dbReference type="SUPFAM" id="SSF46689">
    <property type="entry name" value="Homeodomain-like"/>
    <property type="match status" value="2"/>
</dbReference>
<proteinExistence type="predicted"/>
<dbReference type="InterPro" id="IPR009057">
    <property type="entry name" value="Homeodomain-like_sf"/>
</dbReference>
<dbReference type="SMART" id="SM00342">
    <property type="entry name" value="HTH_ARAC"/>
    <property type="match status" value="1"/>
</dbReference>
<comment type="caution">
    <text evidence="5">The sequence shown here is derived from an EMBL/GenBank/DDBJ whole genome shotgun (WGS) entry which is preliminary data.</text>
</comment>
<protein>
    <submittedName>
        <fullName evidence="5">Helix-turn-helix transcriptional regulator</fullName>
    </submittedName>
</protein>
<gene>
    <name evidence="5" type="ORF">ACFPK1_29220</name>
</gene>
<dbReference type="InterPro" id="IPR018060">
    <property type="entry name" value="HTH_AraC"/>
</dbReference>
<evidence type="ECO:0000256" key="1">
    <source>
        <dbReference type="ARBA" id="ARBA00023015"/>
    </source>
</evidence>
<keyword evidence="3" id="KW-0804">Transcription</keyword>
<dbReference type="EMBL" id="JBHSKG010000023">
    <property type="protein sequence ID" value="MFC5142340.1"/>
    <property type="molecule type" value="Genomic_DNA"/>
</dbReference>
<dbReference type="PROSITE" id="PS01124">
    <property type="entry name" value="HTH_ARAC_FAMILY_2"/>
    <property type="match status" value="1"/>
</dbReference>
<evidence type="ECO:0000256" key="2">
    <source>
        <dbReference type="ARBA" id="ARBA00023125"/>
    </source>
</evidence>
<evidence type="ECO:0000313" key="5">
    <source>
        <dbReference type="EMBL" id="MFC5142340.1"/>
    </source>
</evidence>
<dbReference type="RefSeq" id="WP_378024463.1">
    <property type="nucleotide sequence ID" value="NZ_JBHSKG010000023.1"/>
</dbReference>
<name>A0ABV9ZPB3_9PSEU</name>
<evidence type="ECO:0000256" key="3">
    <source>
        <dbReference type="ARBA" id="ARBA00023163"/>
    </source>
</evidence>
<dbReference type="InterPro" id="IPR050204">
    <property type="entry name" value="AraC_XylS_family_regulators"/>
</dbReference>
<dbReference type="Proteomes" id="UP001596175">
    <property type="component" value="Unassembled WGS sequence"/>
</dbReference>